<dbReference type="GO" id="GO:0016539">
    <property type="term" value="P:intein-mediated protein splicing"/>
    <property type="evidence" value="ECO:0007669"/>
    <property type="project" value="InterPro"/>
</dbReference>
<proteinExistence type="predicted"/>
<name>A0A8J3IT02_9ACTN</name>
<evidence type="ECO:0000313" key="1">
    <source>
        <dbReference type="EMBL" id="GID09356.1"/>
    </source>
</evidence>
<dbReference type="PRINTS" id="PR00379">
    <property type="entry name" value="INTEIN"/>
</dbReference>
<evidence type="ECO:0000313" key="2">
    <source>
        <dbReference type="Proteomes" id="UP000612808"/>
    </source>
</evidence>
<dbReference type="InterPro" id="IPR027434">
    <property type="entry name" value="Homing_endonucl"/>
</dbReference>
<keyword evidence="2" id="KW-1185">Reference proteome</keyword>
<evidence type="ECO:0008006" key="3">
    <source>
        <dbReference type="Google" id="ProtNLM"/>
    </source>
</evidence>
<dbReference type="Proteomes" id="UP000612808">
    <property type="component" value="Unassembled WGS sequence"/>
</dbReference>
<gene>
    <name evidence="1" type="ORF">Aru02nite_02450</name>
</gene>
<sequence>MHPPEKYASAILLRDSGTPLAEIARQLEVPKGTVAHWLYGVRARQMAARRRSAPVRRCAGCSGDPAHLADAPAYAYLLGQYLGDGHLVTSARVPVLRVYCALDYPDIIDECRRAMLRVHARSVSVVPRRGCVAVQSYSTHWPCLFPQHGPGMKHQRRIELADWQRGVVDTWPEPFLRGLIHADGCRSLNTVVTRGKTYRYPRYFFSNESVDILRICGEALDRVGVEWRFTRRNCLSVARREGVARLDSFVGAKS</sequence>
<dbReference type="AlphaFoldDB" id="A0A8J3IT02"/>
<reference evidence="1" key="1">
    <citation type="submission" date="2021-01" db="EMBL/GenBank/DDBJ databases">
        <title>Whole genome shotgun sequence of Actinocatenispora rupis NBRC 107355.</title>
        <authorList>
            <person name="Komaki H."/>
            <person name="Tamura T."/>
        </authorList>
    </citation>
    <scope>NUCLEOTIDE SEQUENCE</scope>
    <source>
        <strain evidence="1">NBRC 107355</strain>
    </source>
</reference>
<organism evidence="1 2">
    <name type="scientific">Actinocatenispora rupis</name>
    <dbReference type="NCBI Taxonomy" id="519421"/>
    <lineage>
        <taxon>Bacteria</taxon>
        <taxon>Bacillati</taxon>
        <taxon>Actinomycetota</taxon>
        <taxon>Actinomycetes</taxon>
        <taxon>Micromonosporales</taxon>
        <taxon>Micromonosporaceae</taxon>
        <taxon>Actinocatenispora</taxon>
    </lineage>
</organism>
<comment type="caution">
    <text evidence="1">The sequence shown here is derived from an EMBL/GenBank/DDBJ whole genome shotgun (WGS) entry which is preliminary data.</text>
</comment>
<dbReference type="InterPro" id="IPR006142">
    <property type="entry name" value="INTEIN"/>
</dbReference>
<accession>A0A8J3IT02</accession>
<dbReference type="EMBL" id="BOMB01000001">
    <property type="protein sequence ID" value="GID09356.1"/>
    <property type="molecule type" value="Genomic_DNA"/>
</dbReference>
<dbReference type="Gene3D" id="3.10.28.10">
    <property type="entry name" value="Homing endonucleases"/>
    <property type="match status" value="1"/>
</dbReference>
<protein>
    <recommendedName>
        <fullName evidence="3">DOD-type homing endonuclease domain-containing protein</fullName>
    </recommendedName>
</protein>